<organism evidence="3 4">
    <name type="scientific">Candidatus Aquitaenariimonas noxiae</name>
    <dbReference type="NCBI Taxonomy" id="1974741"/>
    <lineage>
        <taxon>Bacteria</taxon>
        <taxon>Pseudomonadati</taxon>
        <taxon>Candidatus Omnitrophota</taxon>
        <taxon>Candidatus Aquitaenariimonas</taxon>
    </lineage>
</organism>
<protein>
    <submittedName>
        <fullName evidence="3">Uncharacterized protein</fullName>
    </submittedName>
</protein>
<evidence type="ECO:0000313" key="4">
    <source>
        <dbReference type="Proteomes" id="UP000230052"/>
    </source>
</evidence>
<dbReference type="EMBL" id="PEWV01000018">
    <property type="protein sequence ID" value="PIU42110.1"/>
    <property type="molecule type" value="Genomic_DNA"/>
</dbReference>
<proteinExistence type="predicted"/>
<keyword evidence="2" id="KW-0472">Membrane</keyword>
<keyword evidence="2" id="KW-1133">Transmembrane helix</keyword>
<keyword evidence="2" id="KW-0812">Transmembrane</keyword>
<gene>
    <name evidence="3" type="ORF">COS99_01795</name>
</gene>
<evidence type="ECO:0000256" key="1">
    <source>
        <dbReference type="SAM" id="MobiDB-lite"/>
    </source>
</evidence>
<feature type="compositionally biased region" description="Basic and acidic residues" evidence="1">
    <location>
        <begin position="61"/>
        <end position="74"/>
    </location>
</feature>
<reference evidence="3 4" key="1">
    <citation type="submission" date="2017-09" db="EMBL/GenBank/DDBJ databases">
        <title>Depth-based differentiation of microbial function through sediment-hosted aquifers and enrichment of novel symbionts in the deep terrestrial subsurface.</title>
        <authorList>
            <person name="Probst A.J."/>
            <person name="Ladd B."/>
            <person name="Jarett J.K."/>
            <person name="Geller-Mcgrath D.E."/>
            <person name="Sieber C.M."/>
            <person name="Emerson J.B."/>
            <person name="Anantharaman K."/>
            <person name="Thomas B.C."/>
            <person name="Malmstrom R."/>
            <person name="Stieglmeier M."/>
            <person name="Klingl A."/>
            <person name="Woyke T."/>
            <person name="Ryan C.M."/>
            <person name="Banfield J.F."/>
        </authorList>
    </citation>
    <scope>NUCLEOTIDE SEQUENCE [LARGE SCALE GENOMIC DNA]</scope>
    <source>
        <strain evidence="3">CG07_land_8_20_14_0_80_42_15</strain>
    </source>
</reference>
<comment type="caution">
    <text evidence="3">The sequence shown here is derived from an EMBL/GenBank/DDBJ whole genome shotgun (WGS) entry which is preliminary data.</text>
</comment>
<feature type="region of interest" description="Disordered" evidence="1">
    <location>
        <begin position="61"/>
        <end position="96"/>
    </location>
</feature>
<accession>A0A2J0L0C8</accession>
<name>A0A2J0L0C8_9BACT</name>
<evidence type="ECO:0000313" key="3">
    <source>
        <dbReference type="EMBL" id="PIU42110.1"/>
    </source>
</evidence>
<dbReference type="Proteomes" id="UP000230052">
    <property type="component" value="Unassembled WGS sequence"/>
</dbReference>
<evidence type="ECO:0000256" key="2">
    <source>
        <dbReference type="SAM" id="Phobius"/>
    </source>
</evidence>
<sequence>MLCIKKRGGAEMKGKRILIIGAMIIFAGIVALASIHFMSRQKPELLKKEKAEEILIKEEEPVKGPKVDKPKEAKPALQETPEAEAPAEQEAVLSARLRTEPSEVEIEVEEGGRKSSEFTLINDGPGKVLFNIYKVDKADTPAEIDQAVEQLIAYKKDKLPEKPAEEDLEKTGLFRGAPWLIQFPYYGILGPGETLDVKLAAVASNLEIGSNSTNLIILGLNKEEIAVVPVHVEVKAAPRIRFADIKVDDGVTPGTKGNLDNVAGPGEKVAFTVYLDNQGNGKAKGLTVTATADNASVTVLEGEAKLDFVEAKGRFNARFLIDVSDDAITTSPPSVTLTIKDSEGREWTENFYVGEPGKFDYPTGLISDEKKPEKVEEGL</sequence>
<dbReference type="AlphaFoldDB" id="A0A2J0L0C8"/>
<feature type="transmembrane region" description="Helical" evidence="2">
    <location>
        <begin position="17"/>
        <end position="38"/>
    </location>
</feature>